<evidence type="ECO:0000256" key="1">
    <source>
        <dbReference type="ARBA" id="ARBA00001561"/>
    </source>
</evidence>
<dbReference type="EC" id="3.5.1.28" evidence="2"/>
<comment type="catalytic activity">
    <reaction evidence="1">
        <text>Hydrolyzes the link between N-acetylmuramoyl residues and L-amino acid residues in certain cell-wall glycopeptides.</text>
        <dbReference type="EC" id="3.5.1.28"/>
    </reaction>
</comment>
<gene>
    <name evidence="5" type="ORF">HMPREF9449_01588</name>
</gene>
<dbReference type="STRING" id="742817.HMPREF9449_01588"/>
<dbReference type="PATRIC" id="fig|742817.3.peg.1694"/>
<dbReference type="SUPFAM" id="SSF53187">
    <property type="entry name" value="Zn-dependent exopeptidases"/>
    <property type="match status" value="1"/>
</dbReference>
<dbReference type="GeneID" id="98069155"/>
<dbReference type="EMBL" id="ADMC01000022">
    <property type="protein sequence ID" value="EHP47735.1"/>
    <property type="molecule type" value="Genomic_DNA"/>
</dbReference>
<dbReference type="PANTHER" id="PTHR30404:SF0">
    <property type="entry name" value="N-ACETYLMURAMOYL-L-ALANINE AMIDASE AMIC"/>
    <property type="match status" value="1"/>
</dbReference>
<dbReference type="HOGENOM" id="CLU_014322_4_5_10"/>
<dbReference type="RefSeq" id="WP_009136736.1">
    <property type="nucleotide sequence ID" value="NZ_JH594596.1"/>
</dbReference>
<dbReference type="Gene3D" id="3.40.630.40">
    <property type="entry name" value="Zn-dependent exopeptidases"/>
    <property type="match status" value="1"/>
</dbReference>
<evidence type="ECO:0000313" key="6">
    <source>
        <dbReference type="Proteomes" id="UP000004892"/>
    </source>
</evidence>
<dbReference type="GO" id="GO:0009253">
    <property type="term" value="P:peptidoglycan catabolic process"/>
    <property type="evidence" value="ECO:0007669"/>
    <property type="project" value="InterPro"/>
</dbReference>
<dbReference type="Pfam" id="PF01520">
    <property type="entry name" value="Amidase_3"/>
    <property type="match status" value="1"/>
</dbReference>
<dbReference type="eggNOG" id="COG0860">
    <property type="taxonomic scope" value="Bacteria"/>
</dbReference>
<keyword evidence="6" id="KW-1185">Reference proteome</keyword>
<dbReference type="Proteomes" id="UP000004892">
    <property type="component" value="Unassembled WGS sequence"/>
</dbReference>
<evidence type="ECO:0000256" key="2">
    <source>
        <dbReference type="ARBA" id="ARBA00011901"/>
    </source>
</evidence>
<dbReference type="GO" id="GO:0008745">
    <property type="term" value="F:N-acetylmuramoyl-L-alanine amidase activity"/>
    <property type="evidence" value="ECO:0007669"/>
    <property type="project" value="UniProtKB-EC"/>
</dbReference>
<evidence type="ECO:0000256" key="3">
    <source>
        <dbReference type="ARBA" id="ARBA00022801"/>
    </source>
</evidence>
<organism evidence="5 6">
    <name type="scientific">Odoribacter laneus YIT 12061</name>
    <dbReference type="NCBI Taxonomy" id="742817"/>
    <lineage>
        <taxon>Bacteria</taxon>
        <taxon>Pseudomonadati</taxon>
        <taxon>Bacteroidota</taxon>
        <taxon>Bacteroidia</taxon>
        <taxon>Bacteroidales</taxon>
        <taxon>Odoribacteraceae</taxon>
        <taxon>Odoribacter</taxon>
    </lineage>
</organism>
<sequence>MIIRYGVGGFLFITMLFFFPFFAESQDKLGKINCICIDAGHGGKDPGCIGLKSYEKNIALSVALKVGKLIKTEYPDIKVVYTREKDEFIELDQRGKIANNHKADLFISIHVNAVKNKTVKGIETYVLGLHKLEANLQVAMKENAAIKYEDNYTVRYAGFDPSRPESYIIFSMMQNLYLGKSLEIAGLVQEELIKSTQKYDRSIRQAGFLVLKDVAMPAILVELGFISNPEEERFLNSLSGQNKMADAIARAFRQYKTHVEKNSVVLAPHSTEQGKDSLDKIQDSLSSGELFYAIQVASAVSPIKNRRDLCTGFEVEELLTEKRYRYFVCKSSDLEEVKQKLQKVRKKVKDCFIIAVHKGKLINIAEACRLEKNLK</sequence>
<dbReference type="PANTHER" id="PTHR30404">
    <property type="entry name" value="N-ACETYLMURAMOYL-L-ALANINE AMIDASE"/>
    <property type="match status" value="1"/>
</dbReference>
<feature type="domain" description="MurNAc-LAA" evidence="4">
    <location>
        <begin position="95"/>
        <end position="253"/>
    </location>
</feature>
<dbReference type="InterPro" id="IPR002508">
    <property type="entry name" value="MurNAc-LAA_cat"/>
</dbReference>
<dbReference type="InterPro" id="IPR050695">
    <property type="entry name" value="N-acetylmuramoyl_amidase_3"/>
</dbReference>
<evidence type="ECO:0000313" key="5">
    <source>
        <dbReference type="EMBL" id="EHP47735.1"/>
    </source>
</evidence>
<dbReference type="GO" id="GO:0030288">
    <property type="term" value="C:outer membrane-bounded periplasmic space"/>
    <property type="evidence" value="ECO:0007669"/>
    <property type="project" value="TreeGrafter"/>
</dbReference>
<dbReference type="AlphaFoldDB" id="H1DH52"/>
<protein>
    <recommendedName>
        <fullName evidence="2">N-acetylmuramoyl-L-alanine amidase</fullName>
        <ecNumber evidence="2">3.5.1.28</ecNumber>
    </recommendedName>
</protein>
<dbReference type="FunFam" id="3.40.630.40:FF:000005">
    <property type="entry name" value="N-acetylmuramoyl-L-alanine amidase (AmiA)"/>
    <property type="match status" value="1"/>
</dbReference>
<name>H1DH52_9BACT</name>
<evidence type="ECO:0000259" key="4">
    <source>
        <dbReference type="SMART" id="SM00646"/>
    </source>
</evidence>
<accession>H1DH52</accession>
<comment type="caution">
    <text evidence="5">The sequence shown here is derived from an EMBL/GenBank/DDBJ whole genome shotgun (WGS) entry which is preliminary data.</text>
</comment>
<dbReference type="SMART" id="SM00646">
    <property type="entry name" value="Ami_3"/>
    <property type="match status" value="1"/>
</dbReference>
<proteinExistence type="predicted"/>
<dbReference type="CDD" id="cd02696">
    <property type="entry name" value="MurNAc-LAA"/>
    <property type="match status" value="1"/>
</dbReference>
<keyword evidence="3" id="KW-0378">Hydrolase</keyword>
<reference evidence="5 6" key="1">
    <citation type="submission" date="2012-01" db="EMBL/GenBank/DDBJ databases">
        <title>The Genome Sequence of Odoribacter laneus YIT 12061.</title>
        <authorList>
            <consortium name="The Broad Institute Genome Sequencing Platform"/>
            <person name="Earl A."/>
            <person name="Ward D."/>
            <person name="Feldgarden M."/>
            <person name="Gevers D."/>
            <person name="Morotomi M."/>
            <person name="Young S.K."/>
            <person name="Zeng Q."/>
            <person name="Gargeya S."/>
            <person name="Fitzgerald M."/>
            <person name="Haas B."/>
            <person name="Abouelleil A."/>
            <person name="Alvarado L."/>
            <person name="Arachchi H.M."/>
            <person name="Berlin A."/>
            <person name="Chapman S.B."/>
            <person name="Gearin G."/>
            <person name="Goldberg J."/>
            <person name="Griggs A."/>
            <person name="Gujja S."/>
            <person name="Hansen M."/>
            <person name="Heiman D."/>
            <person name="Howarth C."/>
            <person name="Larimer J."/>
            <person name="Lui A."/>
            <person name="MacDonald P.J.P."/>
            <person name="McCowen C."/>
            <person name="Montmayeur A."/>
            <person name="Murphy C."/>
            <person name="Neiman D."/>
            <person name="Pearson M."/>
            <person name="Priest M."/>
            <person name="Roberts A."/>
            <person name="Saif S."/>
            <person name="Shea T."/>
            <person name="Sisk P."/>
            <person name="Stolte C."/>
            <person name="Sykes S."/>
            <person name="Wortman J."/>
            <person name="Nusbaum C."/>
            <person name="Birren B."/>
        </authorList>
    </citation>
    <scope>NUCLEOTIDE SEQUENCE [LARGE SCALE GENOMIC DNA]</scope>
    <source>
        <strain evidence="5 6">YIT 12061</strain>
    </source>
</reference>